<feature type="domain" description="TM2" evidence="9">
    <location>
        <begin position="112"/>
        <end position="159"/>
    </location>
</feature>
<comment type="similarity">
    <text evidence="2">Belongs to the TM2 family.</text>
</comment>
<evidence type="ECO:0000256" key="8">
    <source>
        <dbReference type="SAM" id="Phobius"/>
    </source>
</evidence>
<evidence type="ECO:0000256" key="1">
    <source>
        <dbReference type="ARBA" id="ARBA00004141"/>
    </source>
</evidence>
<dbReference type="GO" id="GO:0016020">
    <property type="term" value="C:membrane"/>
    <property type="evidence" value="ECO:0007669"/>
    <property type="project" value="UniProtKB-SubCell"/>
</dbReference>
<accession>R7UUR5</accession>
<keyword evidence="7" id="KW-0325">Glycoprotein</keyword>
<dbReference type="Proteomes" id="UP000014760">
    <property type="component" value="Unassembled WGS sequence"/>
</dbReference>
<comment type="subcellular location">
    <subcellularLocation>
        <location evidence="1">Membrane</location>
        <topology evidence="1">Multi-pass membrane protein</topology>
    </subcellularLocation>
</comment>
<dbReference type="EnsemblMetazoa" id="CapteT201978">
    <property type="protein sequence ID" value="CapteP201978"/>
    <property type="gene ID" value="CapteG201978"/>
</dbReference>
<organism evidence="10">
    <name type="scientific">Capitella teleta</name>
    <name type="common">Polychaete worm</name>
    <dbReference type="NCBI Taxonomy" id="283909"/>
    <lineage>
        <taxon>Eukaryota</taxon>
        <taxon>Metazoa</taxon>
        <taxon>Spiralia</taxon>
        <taxon>Lophotrochozoa</taxon>
        <taxon>Annelida</taxon>
        <taxon>Polychaeta</taxon>
        <taxon>Sedentaria</taxon>
        <taxon>Scolecida</taxon>
        <taxon>Capitellidae</taxon>
        <taxon>Capitella</taxon>
    </lineage>
</organism>
<dbReference type="FunCoup" id="R7UUR5">
    <property type="interactions" value="777"/>
</dbReference>
<dbReference type="OMA" id="ETFRKPH"/>
<evidence type="ECO:0000256" key="7">
    <source>
        <dbReference type="ARBA" id="ARBA00023180"/>
    </source>
</evidence>
<feature type="transmembrane region" description="Helical" evidence="8">
    <location>
        <begin position="142"/>
        <end position="164"/>
    </location>
</feature>
<feature type="transmembrane region" description="Helical" evidence="8">
    <location>
        <begin position="112"/>
        <end position="130"/>
    </location>
</feature>
<reference evidence="12" key="1">
    <citation type="submission" date="2012-12" db="EMBL/GenBank/DDBJ databases">
        <authorList>
            <person name="Hellsten U."/>
            <person name="Grimwood J."/>
            <person name="Chapman J.A."/>
            <person name="Shapiro H."/>
            <person name="Aerts A."/>
            <person name="Otillar R.P."/>
            <person name="Terry A.Y."/>
            <person name="Boore J.L."/>
            <person name="Simakov O."/>
            <person name="Marletaz F."/>
            <person name="Cho S.-J."/>
            <person name="Edsinger-Gonzales E."/>
            <person name="Havlak P."/>
            <person name="Kuo D.-H."/>
            <person name="Larsson T."/>
            <person name="Lv J."/>
            <person name="Arendt D."/>
            <person name="Savage R."/>
            <person name="Osoegawa K."/>
            <person name="de Jong P."/>
            <person name="Lindberg D.R."/>
            <person name="Seaver E.C."/>
            <person name="Weisblat D.A."/>
            <person name="Putnam N.H."/>
            <person name="Grigoriev I.V."/>
            <person name="Rokhsar D.S."/>
        </authorList>
    </citation>
    <scope>NUCLEOTIDE SEQUENCE</scope>
    <source>
        <strain evidence="12">I ESC-2004</strain>
    </source>
</reference>
<dbReference type="STRING" id="283909.R7UUR5"/>
<reference evidence="11" key="3">
    <citation type="submission" date="2015-06" db="UniProtKB">
        <authorList>
            <consortium name="EnsemblMetazoa"/>
        </authorList>
    </citation>
    <scope>IDENTIFICATION</scope>
</reference>
<dbReference type="InterPro" id="IPR007829">
    <property type="entry name" value="TM2"/>
</dbReference>
<evidence type="ECO:0000256" key="6">
    <source>
        <dbReference type="ARBA" id="ARBA00023136"/>
    </source>
</evidence>
<dbReference type="PANTHER" id="PTHR21016">
    <property type="entry name" value="BETA-AMYLOID BINDING PROTEIN-RELATED"/>
    <property type="match status" value="1"/>
</dbReference>
<evidence type="ECO:0000256" key="3">
    <source>
        <dbReference type="ARBA" id="ARBA00022692"/>
    </source>
</evidence>
<evidence type="ECO:0000259" key="9">
    <source>
        <dbReference type="Pfam" id="PF05154"/>
    </source>
</evidence>
<evidence type="ECO:0000313" key="12">
    <source>
        <dbReference type="Proteomes" id="UP000014760"/>
    </source>
</evidence>
<dbReference type="HOGENOM" id="CLU_110523_0_0_1"/>
<name>R7UUR5_CAPTE</name>
<dbReference type="EMBL" id="AMQN01006189">
    <property type="status" value="NOT_ANNOTATED_CDS"/>
    <property type="molecule type" value="Genomic_DNA"/>
</dbReference>
<evidence type="ECO:0000256" key="5">
    <source>
        <dbReference type="ARBA" id="ARBA00022989"/>
    </source>
</evidence>
<keyword evidence="3 8" id="KW-0812">Transmembrane</keyword>
<keyword evidence="5 8" id="KW-1133">Transmembrane helix</keyword>
<evidence type="ECO:0000256" key="2">
    <source>
        <dbReference type="ARBA" id="ARBA00008284"/>
    </source>
</evidence>
<proteinExistence type="inferred from homology"/>
<gene>
    <name evidence="10" type="ORF">CAPTEDRAFT_201978</name>
</gene>
<evidence type="ECO:0000313" key="11">
    <source>
        <dbReference type="EnsemblMetazoa" id="CapteP201978"/>
    </source>
</evidence>
<reference evidence="10 12" key="2">
    <citation type="journal article" date="2013" name="Nature">
        <title>Insights into bilaterian evolution from three spiralian genomes.</title>
        <authorList>
            <person name="Simakov O."/>
            <person name="Marletaz F."/>
            <person name="Cho S.J."/>
            <person name="Edsinger-Gonzales E."/>
            <person name="Havlak P."/>
            <person name="Hellsten U."/>
            <person name="Kuo D.H."/>
            <person name="Larsson T."/>
            <person name="Lv J."/>
            <person name="Arendt D."/>
            <person name="Savage R."/>
            <person name="Osoegawa K."/>
            <person name="de Jong P."/>
            <person name="Grimwood J."/>
            <person name="Chapman J.A."/>
            <person name="Shapiro H."/>
            <person name="Aerts A."/>
            <person name="Otillar R.P."/>
            <person name="Terry A.Y."/>
            <person name="Boore J.L."/>
            <person name="Grigoriev I.V."/>
            <person name="Lindberg D.R."/>
            <person name="Seaver E.C."/>
            <person name="Weisblat D.A."/>
            <person name="Putnam N.H."/>
            <person name="Rokhsar D.S."/>
        </authorList>
    </citation>
    <scope>NUCLEOTIDE SEQUENCE</scope>
    <source>
        <strain evidence="10 12">I ESC-2004</strain>
    </source>
</reference>
<keyword evidence="4" id="KW-0732">Signal</keyword>
<evidence type="ECO:0000256" key="4">
    <source>
        <dbReference type="ARBA" id="ARBA00022729"/>
    </source>
</evidence>
<dbReference type="Pfam" id="PF05154">
    <property type="entry name" value="TM2"/>
    <property type="match status" value="1"/>
</dbReference>
<sequence length="201" mass="22527">MELIFLSHGTAIKCIFLFYFFDSVISTDEAASPPLLSLANLTLNCDELMLGQYYCEDPVIDHNTQQAAGCPEETRLVNIKCFPMLGLECKGLIHGNNQSYFTKKAPCKWTNGKHFSVALLLSVFLGWLGVDRFYLGYPAIGMLKFCTFGFMFLGHLIDMLLIAIQVVTPADGSMYIVDYYGAGLTRLQSDNETFVRPPDYL</sequence>
<dbReference type="EMBL" id="KB297790">
    <property type="protein sequence ID" value="ELU09930.1"/>
    <property type="molecule type" value="Genomic_DNA"/>
</dbReference>
<keyword evidence="6 8" id="KW-0472">Membrane</keyword>
<dbReference type="PANTHER" id="PTHR21016:SF1">
    <property type="entry name" value="TM2 DOMAIN-CONTAINING PROTEIN 1"/>
    <property type="match status" value="1"/>
</dbReference>
<dbReference type="InterPro" id="IPR050932">
    <property type="entry name" value="TM2D1-3-like"/>
</dbReference>
<keyword evidence="12" id="KW-1185">Reference proteome</keyword>
<evidence type="ECO:0000313" key="10">
    <source>
        <dbReference type="EMBL" id="ELU09930.1"/>
    </source>
</evidence>
<dbReference type="AlphaFoldDB" id="R7UUR5"/>
<protein>
    <recommendedName>
        <fullName evidence="9">TM2 domain-containing protein</fullName>
    </recommendedName>
</protein>
<dbReference type="OrthoDB" id="5804096at2759"/>